<keyword evidence="2" id="KW-1133">Transmembrane helix</keyword>
<gene>
    <name evidence="3" type="ORF">QBC37DRAFT_485588</name>
</gene>
<feature type="region of interest" description="Disordered" evidence="1">
    <location>
        <begin position="104"/>
        <end position="145"/>
    </location>
</feature>
<dbReference type="EMBL" id="MU858183">
    <property type="protein sequence ID" value="KAK4210136.1"/>
    <property type="molecule type" value="Genomic_DNA"/>
</dbReference>
<evidence type="ECO:0000313" key="3">
    <source>
        <dbReference type="EMBL" id="KAK4210136.1"/>
    </source>
</evidence>
<dbReference type="AlphaFoldDB" id="A0AAN6Y2I0"/>
<accession>A0AAN6Y2I0</accession>
<proteinExistence type="predicted"/>
<organism evidence="3 4">
    <name type="scientific">Rhypophila decipiens</name>
    <dbReference type="NCBI Taxonomy" id="261697"/>
    <lineage>
        <taxon>Eukaryota</taxon>
        <taxon>Fungi</taxon>
        <taxon>Dikarya</taxon>
        <taxon>Ascomycota</taxon>
        <taxon>Pezizomycotina</taxon>
        <taxon>Sordariomycetes</taxon>
        <taxon>Sordariomycetidae</taxon>
        <taxon>Sordariales</taxon>
        <taxon>Naviculisporaceae</taxon>
        <taxon>Rhypophila</taxon>
    </lineage>
</organism>
<reference evidence="3" key="2">
    <citation type="submission" date="2023-05" db="EMBL/GenBank/DDBJ databases">
        <authorList>
            <consortium name="Lawrence Berkeley National Laboratory"/>
            <person name="Steindorff A."/>
            <person name="Hensen N."/>
            <person name="Bonometti L."/>
            <person name="Westerberg I."/>
            <person name="Brannstrom I.O."/>
            <person name="Guillou S."/>
            <person name="Cros-Aarteil S."/>
            <person name="Calhoun S."/>
            <person name="Haridas S."/>
            <person name="Kuo A."/>
            <person name="Mondo S."/>
            <person name="Pangilinan J."/>
            <person name="Riley R."/>
            <person name="Labutti K."/>
            <person name="Andreopoulos B."/>
            <person name="Lipzen A."/>
            <person name="Chen C."/>
            <person name="Yanf M."/>
            <person name="Daum C."/>
            <person name="Ng V."/>
            <person name="Clum A."/>
            <person name="Ohm R."/>
            <person name="Martin F."/>
            <person name="Silar P."/>
            <person name="Natvig D."/>
            <person name="Lalanne C."/>
            <person name="Gautier V."/>
            <person name="Ament-Velasquez S.L."/>
            <person name="Kruys A."/>
            <person name="Hutchinson M.I."/>
            <person name="Powell A.J."/>
            <person name="Barry K."/>
            <person name="Miller A.N."/>
            <person name="Grigoriev I.V."/>
            <person name="Debuchy R."/>
            <person name="Gladieux P."/>
            <person name="Thoren M.H."/>
            <person name="Johannesson H."/>
        </authorList>
    </citation>
    <scope>NUCLEOTIDE SEQUENCE</scope>
    <source>
        <strain evidence="3">PSN293</strain>
    </source>
</reference>
<dbReference type="Proteomes" id="UP001301769">
    <property type="component" value="Unassembled WGS sequence"/>
</dbReference>
<protein>
    <submittedName>
        <fullName evidence="3">Uncharacterized protein</fullName>
    </submittedName>
</protein>
<evidence type="ECO:0000256" key="2">
    <source>
        <dbReference type="SAM" id="Phobius"/>
    </source>
</evidence>
<comment type="caution">
    <text evidence="3">The sequence shown here is derived from an EMBL/GenBank/DDBJ whole genome shotgun (WGS) entry which is preliminary data.</text>
</comment>
<evidence type="ECO:0000256" key="1">
    <source>
        <dbReference type="SAM" id="MobiDB-lite"/>
    </source>
</evidence>
<sequence length="221" mass="24536">MATKRSLPLFRRNVFTNGSPTYTLRGFPGLRRAHTSTHTPGPRHDAGNSAIKINPESPNTWSGRLGPSSYSASTVVSKTASAFRPPSRSPSKRQFSIISNLLASSQSLPPEPEPTESEPSPQKRPSSDIPPGQSKSGPSSPGKANQLHERAFFNKDKNNRANPQIPSFNLSSLGLSKNMRIIIYTLIAILATIETWVWCQAIRHWWQRRRMTPPEQPETKD</sequence>
<feature type="region of interest" description="Disordered" evidence="1">
    <location>
        <begin position="26"/>
        <end position="71"/>
    </location>
</feature>
<name>A0AAN6Y2I0_9PEZI</name>
<keyword evidence="2" id="KW-0812">Transmembrane</keyword>
<feature type="compositionally biased region" description="Low complexity" evidence="1">
    <location>
        <begin position="130"/>
        <end position="143"/>
    </location>
</feature>
<keyword evidence="2" id="KW-0472">Membrane</keyword>
<keyword evidence="4" id="KW-1185">Reference proteome</keyword>
<evidence type="ECO:0000313" key="4">
    <source>
        <dbReference type="Proteomes" id="UP001301769"/>
    </source>
</evidence>
<feature type="transmembrane region" description="Helical" evidence="2">
    <location>
        <begin position="181"/>
        <end position="201"/>
    </location>
</feature>
<reference evidence="3" key="1">
    <citation type="journal article" date="2023" name="Mol. Phylogenet. Evol.">
        <title>Genome-scale phylogeny and comparative genomics of the fungal order Sordariales.</title>
        <authorList>
            <person name="Hensen N."/>
            <person name="Bonometti L."/>
            <person name="Westerberg I."/>
            <person name="Brannstrom I.O."/>
            <person name="Guillou S."/>
            <person name="Cros-Aarteil S."/>
            <person name="Calhoun S."/>
            <person name="Haridas S."/>
            <person name="Kuo A."/>
            <person name="Mondo S."/>
            <person name="Pangilinan J."/>
            <person name="Riley R."/>
            <person name="LaButti K."/>
            <person name="Andreopoulos B."/>
            <person name="Lipzen A."/>
            <person name="Chen C."/>
            <person name="Yan M."/>
            <person name="Daum C."/>
            <person name="Ng V."/>
            <person name="Clum A."/>
            <person name="Steindorff A."/>
            <person name="Ohm R.A."/>
            <person name="Martin F."/>
            <person name="Silar P."/>
            <person name="Natvig D.O."/>
            <person name="Lalanne C."/>
            <person name="Gautier V."/>
            <person name="Ament-Velasquez S.L."/>
            <person name="Kruys A."/>
            <person name="Hutchinson M.I."/>
            <person name="Powell A.J."/>
            <person name="Barry K."/>
            <person name="Miller A.N."/>
            <person name="Grigoriev I.V."/>
            <person name="Debuchy R."/>
            <person name="Gladieux P."/>
            <person name="Hiltunen Thoren M."/>
            <person name="Johannesson H."/>
        </authorList>
    </citation>
    <scope>NUCLEOTIDE SEQUENCE</scope>
    <source>
        <strain evidence="3">PSN293</strain>
    </source>
</reference>